<dbReference type="InterPro" id="IPR050490">
    <property type="entry name" value="Bact_solute-bd_prot1"/>
</dbReference>
<dbReference type="InterPro" id="IPR006059">
    <property type="entry name" value="SBP"/>
</dbReference>
<comment type="caution">
    <text evidence="2">The sequence shown here is derived from an EMBL/GenBank/DDBJ whole genome shotgun (WGS) entry which is preliminary data.</text>
</comment>
<organism evidence="2 3">
    <name type="scientific">Actinoplanes sichuanensis</name>
    <dbReference type="NCBI Taxonomy" id="512349"/>
    <lineage>
        <taxon>Bacteria</taxon>
        <taxon>Bacillati</taxon>
        <taxon>Actinomycetota</taxon>
        <taxon>Actinomycetes</taxon>
        <taxon>Micromonosporales</taxon>
        <taxon>Micromonosporaceae</taxon>
        <taxon>Actinoplanes</taxon>
    </lineage>
</organism>
<dbReference type="Proteomes" id="UP001597183">
    <property type="component" value="Unassembled WGS sequence"/>
</dbReference>
<dbReference type="Gene3D" id="3.40.190.10">
    <property type="entry name" value="Periplasmic binding protein-like II"/>
    <property type="match status" value="2"/>
</dbReference>
<dbReference type="RefSeq" id="WP_317794158.1">
    <property type="nucleotide sequence ID" value="NZ_AP028461.1"/>
</dbReference>
<feature type="signal peptide" evidence="1">
    <location>
        <begin position="1"/>
        <end position="24"/>
    </location>
</feature>
<evidence type="ECO:0000313" key="2">
    <source>
        <dbReference type="EMBL" id="MFD1374245.1"/>
    </source>
</evidence>
<gene>
    <name evidence="2" type="ORF">ACFQ5G_53710</name>
</gene>
<accession>A0ABW4AU08</accession>
<dbReference type="Pfam" id="PF01547">
    <property type="entry name" value="SBP_bac_1"/>
    <property type="match status" value="1"/>
</dbReference>
<keyword evidence="3" id="KW-1185">Reference proteome</keyword>
<protein>
    <submittedName>
        <fullName evidence="2">ABC transporter substrate-binding protein</fullName>
    </submittedName>
</protein>
<evidence type="ECO:0000256" key="1">
    <source>
        <dbReference type="SAM" id="SignalP"/>
    </source>
</evidence>
<feature type="chain" id="PRO_5045182641" evidence="1">
    <location>
        <begin position="25"/>
        <end position="432"/>
    </location>
</feature>
<reference evidence="3" key="1">
    <citation type="journal article" date="2019" name="Int. J. Syst. Evol. Microbiol.">
        <title>The Global Catalogue of Microorganisms (GCM) 10K type strain sequencing project: providing services to taxonomists for standard genome sequencing and annotation.</title>
        <authorList>
            <consortium name="The Broad Institute Genomics Platform"/>
            <consortium name="The Broad Institute Genome Sequencing Center for Infectious Disease"/>
            <person name="Wu L."/>
            <person name="Ma J."/>
        </authorList>
    </citation>
    <scope>NUCLEOTIDE SEQUENCE [LARGE SCALE GENOMIC DNA]</scope>
    <source>
        <strain evidence="3">CCM 7526</strain>
    </source>
</reference>
<proteinExistence type="predicted"/>
<dbReference type="EMBL" id="JBHTMK010000079">
    <property type="protein sequence ID" value="MFD1374245.1"/>
    <property type="molecule type" value="Genomic_DNA"/>
</dbReference>
<dbReference type="SUPFAM" id="SSF53850">
    <property type="entry name" value="Periplasmic binding protein-like II"/>
    <property type="match status" value="1"/>
</dbReference>
<name>A0ABW4AU08_9ACTN</name>
<evidence type="ECO:0000313" key="3">
    <source>
        <dbReference type="Proteomes" id="UP001597183"/>
    </source>
</evidence>
<sequence length="432" mass="46453">MRIRKHPGRAVRLLAVTAVGALLATVAACGGGGSGEDGNVTIRFDYWGSAERAKATNDAIALFEQANPGIKVESSFSDFGGYFQKLATQVAGGSAPDVLQMDYSYVREYADRGVLAQLDSGEAQVQTSGLSQQLLSGGSVDSKLFAIPIAQNTQMFSYDAAQWEKVGATEPTDTWKWSDLQAAAQKVTDGTGKKVYGLNDFGGVLDWFEVWLRQQGKQLYTEDGKLGYTEADVTAWWKLSDSWRTSGAVTPAEITTKIDGTQENDPVAQKKSSATFGYDSGFTPKLWEQYGRELTATSFPTDTGKRGQFAKPAMMLSIAQRSDNKKAAAKLVDFLIHDTSAGTALGMSRGLPADEKVRELVGATLQGPPKAAYEYEQKVLATLDTAPPPPPKGAGEVKVAFQRVYDDVIFGRATVEASATKFISEAQRAISS</sequence>
<dbReference type="PROSITE" id="PS51257">
    <property type="entry name" value="PROKAR_LIPOPROTEIN"/>
    <property type="match status" value="1"/>
</dbReference>
<keyword evidence="1" id="KW-0732">Signal</keyword>
<dbReference type="PANTHER" id="PTHR43649">
    <property type="entry name" value="ARABINOSE-BINDING PROTEIN-RELATED"/>
    <property type="match status" value="1"/>
</dbReference>
<dbReference type="PANTHER" id="PTHR43649:SF30">
    <property type="entry name" value="ABC TRANSPORTER SUBSTRATE-BINDING PROTEIN"/>
    <property type="match status" value="1"/>
</dbReference>